<dbReference type="Gene3D" id="1.10.8.1000">
    <property type="entry name" value="Ornithine 4,5 aminomutase S component, alpha subunit-like"/>
    <property type="match status" value="1"/>
</dbReference>
<evidence type="ECO:0000259" key="1">
    <source>
        <dbReference type="Pfam" id="PF16552"/>
    </source>
</evidence>
<dbReference type="GO" id="GO:0003824">
    <property type="term" value="F:catalytic activity"/>
    <property type="evidence" value="ECO:0007669"/>
    <property type="project" value="InterPro"/>
</dbReference>
<sequence>MAMKRTDDYMERRKHLEGLSDEELKRRFFSLAEKIVDPMIELSKKSTTPSVERSVLLRMGFSSLEAMDLVNHVLDLGLMGKGAGNVVLKVSERLKRDYLSVGREMAEGKHLDIAKEVFKGDRR</sequence>
<dbReference type="RefSeq" id="WP_341349282.1">
    <property type="nucleotide sequence ID" value="NZ_DAMAXS010000018.1"/>
</dbReference>
<dbReference type="Pfam" id="PF16552">
    <property type="entry name" value="OAM_alpha"/>
    <property type="match status" value="1"/>
</dbReference>
<proteinExistence type="predicted"/>
<dbReference type="SUPFAM" id="SSF51703">
    <property type="entry name" value="Cobalamin (vitamin B12)-dependent enzymes"/>
    <property type="match status" value="1"/>
</dbReference>
<dbReference type="GO" id="GO:0031419">
    <property type="term" value="F:cobalamin binding"/>
    <property type="evidence" value="ECO:0007669"/>
    <property type="project" value="InterPro"/>
</dbReference>
<dbReference type="Proteomes" id="UP000183255">
    <property type="component" value="Unassembled WGS sequence"/>
</dbReference>
<dbReference type="InterPro" id="IPR016176">
    <property type="entry name" value="Cbl-dep_enz_cat"/>
</dbReference>
<dbReference type="EMBL" id="FNDZ01000006">
    <property type="protein sequence ID" value="SDJ03251.1"/>
    <property type="molecule type" value="Genomic_DNA"/>
</dbReference>
<reference evidence="2 3" key="1">
    <citation type="submission" date="2016-10" db="EMBL/GenBank/DDBJ databases">
        <authorList>
            <person name="de Groot N.N."/>
        </authorList>
    </citation>
    <scope>NUCLEOTIDE SEQUENCE [LARGE SCALE GENOMIC DNA]</scope>
    <source>
        <strain evidence="2 3">CGMCC 1.5058</strain>
    </source>
</reference>
<gene>
    <name evidence="2" type="ORF">SAMN05421804_106125</name>
</gene>
<evidence type="ECO:0000313" key="3">
    <source>
        <dbReference type="Proteomes" id="UP000183255"/>
    </source>
</evidence>
<organism evidence="2 3">
    <name type="scientific">Proteiniclasticum ruminis</name>
    <dbReference type="NCBI Taxonomy" id="398199"/>
    <lineage>
        <taxon>Bacteria</taxon>
        <taxon>Bacillati</taxon>
        <taxon>Bacillota</taxon>
        <taxon>Clostridia</taxon>
        <taxon>Eubacteriales</taxon>
        <taxon>Clostridiaceae</taxon>
        <taxon>Proteiniclasticum</taxon>
    </lineage>
</organism>
<evidence type="ECO:0000313" key="2">
    <source>
        <dbReference type="EMBL" id="SDJ03251.1"/>
    </source>
</evidence>
<accession>A0A1G8QEX0</accession>
<name>A0A1G8QEX0_9CLOT</name>
<dbReference type="InterPro" id="IPR015130">
    <property type="entry name" value="Lys-AminoMut_A"/>
</dbReference>
<protein>
    <submittedName>
        <fullName evidence="2">D-ornithine 4,5-aminomutase subunit alpha</fullName>
    </submittedName>
</protein>
<dbReference type="AlphaFoldDB" id="A0A1G8QEX0"/>
<feature type="domain" description="D-Lysine 5,6-aminomutase alpha subunit" evidence="1">
    <location>
        <begin position="4"/>
        <end position="118"/>
    </location>
</feature>
<dbReference type="Gene3D" id="6.10.250.2220">
    <property type="match status" value="1"/>
</dbReference>